<dbReference type="InParanoid" id="K5XZK2"/>
<name>K5XZK2_AGABU</name>
<dbReference type="GO" id="GO:0008270">
    <property type="term" value="F:zinc ion binding"/>
    <property type="evidence" value="ECO:0007669"/>
    <property type="project" value="InterPro"/>
</dbReference>
<evidence type="ECO:0000256" key="2">
    <source>
        <dbReference type="SAM" id="MobiDB-lite"/>
    </source>
</evidence>
<proteinExistence type="predicted"/>
<sequence>MQAYMDSMRSNLTASIAKLGSHSGPTHQRAPQNQYSYQSGSTSGPNCFYCDEPGHRWVVCPHKAQDEKDGKIVQDGSKLRFADGSGIPREPGVPIRKSVQKYLPAPVAALIYGAPELPQDDDEPDTGYPMSNQSNKPTPLVAIQRREDVQKANAQASEVERLKRRLNSMETFMQAMLPQVQPITKEEPSNEDELVQQMARLFVQRASGSAKKADF</sequence>
<reference evidence="4" key="1">
    <citation type="journal article" date="2012" name="Proc. Natl. Acad. Sci. U.S.A.">
        <title>Genome sequence of the button mushroom Agaricus bisporus reveals mechanisms governing adaptation to a humic-rich ecological niche.</title>
        <authorList>
            <person name="Morin E."/>
            <person name="Kohler A."/>
            <person name="Baker A.R."/>
            <person name="Foulongne-Oriol M."/>
            <person name="Lombard V."/>
            <person name="Nagy L.G."/>
            <person name="Ohm R.A."/>
            <person name="Patyshakuliyeva A."/>
            <person name="Brun A."/>
            <person name="Aerts A.L."/>
            <person name="Bailey A.M."/>
            <person name="Billette C."/>
            <person name="Coutinho P.M."/>
            <person name="Deakin G."/>
            <person name="Doddapaneni H."/>
            <person name="Floudas D."/>
            <person name="Grimwood J."/>
            <person name="Hilden K."/>
            <person name="Kuees U."/>
            <person name="LaButti K.M."/>
            <person name="Lapidus A."/>
            <person name="Lindquist E.A."/>
            <person name="Lucas S.M."/>
            <person name="Murat C."/>
            <person name="Riley R.W."/>
            <person name="Salamov A.A."/>
            <person name="Schmutz J."/>
            <person name="Subramanian V."/>
            <person name="Woesten H.A.B."/>
            <person name="Xu J."/>
            <person name="Eastwood D.C."/>
            <person name="Foster G.D."/>
            <person name="Sonnenberg A.S."/>
            <person name="Cullen D."/>
            <person name="de Vries R.P."/>
            <person name="Lundell T."/>
            <person name="Hibbett D.S."/>
            <person name="Henrissat B."/>
            <person name="Burton K.S."/>
            <person name="Kerrigan R.W."/>
            <person name="Challen M.P."/>
            <person name="Grigoriev I.V."/>
            <person name="Martin F."/>
        </authorList>
    </citation>
    <scope>NUCLEOTIDE SEQUENCE [LARGE SCALE GENOMIC DNA]</scope>
    <source>
        <strain evidence="4">JB137-S8 / ATCC MYA-4627 / FGSC 10392</strain>
    </source>
</reference>
<feature type="compositionally biased region" description="Polar residues" evidence="2">
    <location>
        <begin position="23"/>
        <end position="38"/>
    </location>
</feature>
<dbReference type="InterPro" id="IPR036875">
    <property type="entry name" value="Znf_CCHC_sf"/>
</dbReference>
<accession>K5XZK2</accession>
<evidence type="ECO:0000313" key="3">
    <source>
        <dbReference type="EMBL" id="EKM80880.1"/>
    </source>
</evidence>
<gene>
    <name evidence="3" type="ORF">AGABI1DRAFT_90751</name>
</gene>
<dbReference type="EMBL" id="JH971388">
    <property type="protein sequence ID" value="EKM80880.1"/>
    <property type="molecule type" value="Genomic_DNA"/>
</dbReference>
<keyword evidence="1" id="KW-0507">mRNA processing</keyword>
<dbReference type="OrthoDB" id="3103491at2759"/>
<feature type="region of interest" description="Disordered" evidence="2">
    <location>
        <begin position="18"/>
        <end position="38"/>
    </location>
</feature>
<dbReference type="Proteomes" id="UP000008493">
    <property type="component" value="Unassembled WGS sequence"/>
</dbReference>
<dbReference type="GO" id="GO:0003676">
    <property type="term" value="F:nucleic acid binding"/>
    <property type="evidence" value="ECO:0007669"/>
    <property type="project" value="InterPro"/>
</dbReference>
<organism evidence="3 4">
    <name type="scientific">Agaricus bisporus var. burnettii (strain JB137-S8 / ATCC MYA-4627 / FGSC 10392)</name>
    <name type="common">White button mushroom</name>
    <dbReference type="NCBI Taxonomy" id="597362"/>
    <lineage>
        <taxon>Eukaryota</taxon>
        <taxon>Fungi</taxon>
        <taxon>Dikarya</taxon>
        <taxon>Basidiomycota</taxon>
        <taxon>Agaricomycotina</taxon>
        <taxon>Agaricomycetes</taxon>
        <taxon>Agaricomycetidae</taxon>
        <taxon>Agaricales</taxon>
        <taxon>Agaricineae</taxon>
        <taxon>Agaricaceae</taxon>
        <taxon>Agaricus</taxon>
    </lineage>
</organism>
<keyword evidence="4" id="KW-1185">Reference proteome</keyword>
<dbReference type="RefSeq" id="XP_007328460.1">
    <property type="nucleotide sequence ID" value="XM_007328398.1"/>
</dbReference>
<dbReference type="KEGG" id="abp:AGABI1DRAFT90751"/>
<dbReference type="GO" id="GO:0006397">
    <property type="term" value="P:mRNA processing"/>
    <property type="evidence" value="ECO:0007669"/>
    <property type="project" value="UniProtKB-KW"/>
</dbReference>
<evidence type="ECO:0008006" key="5">
    <source>
        <dbReference type="Google" id="ProtNLM"/>
    </source>
</evidence>
<evidence type="ECO:0000256" key="1">
    <source>
        <dbReference type="ARBA" id="ARBA00022664"/>
    </source>
</evidence>
<dbReference type="AlphaFoldDB" id="K5XZK2"/>
<dbReference type="HOGENOM" id="CLU_1282906_0_0_1"/>
<protein>
    <recommendedName>
        <fullName evidence="5">CCHC-type domain-containing protein</fullName>
    </recommendedName>
</protein>
<dbReference type="GeneID" id="18832380"/>
<dbReference type="SUPFAM" id="SSF57756">
    <property type="entry name" value="Retrovirus zinc finger-like domains"/>
    <property type="match status" value="1"/>
</dbReference>
<evidence type="ECO:0000313" key="4">
    <source>
        <dbReference type="Proteomes" id="UP000008493"/>
    </source>
</evidence>